<dbReference type="OrthoDB" id="5454499at2"/>
<organism evidence="1 2">
    <name type="scientific">Maridesulfovibrio ferrireducens</name>
    <dbReference type="NCBI Taxonomy" id="246191"/>
    <lineage>
        <taxon>Bacteria</taxon>
        <taxon>Pseudomonadati</taxon>
        <taxon>Thermodesulfobacteriota</taxon>
        <taxon>Desulfovibrionia</taxon>
        <taxon>Desulfovibrionales</taxon>
        <taxon>Desulfovibrionaceae</taxon>
        <taxon>Maridesulfovibrio</taxon>
    </lineage>
</organism>
<dbReference type="EMBL" id="FNGA01000002">
    <property type="protein sequence ID" value="SDK90698.1"/>
    <property type="molecule type" value="Genomic_DNA"/>
</dbReference>
<dbReference type="AlphaFoldDB" id="A0A1G9FQK8"/>
<reference evidence="2" key="1">
    <citation type="submission" date="2016-10" db="EMBL/GenBank/DDBJ databases">
        <authorList>
            <person name="Varghese N."/>
            <person name="Submissions S."/>
        </authorList>
    </citation>
    <scope>NUCLEOTIDE SEQUENCE [LARGE SCALE GENOMIC DNA]</scope>
    <source>
        <strain evidence="2">DSM 16995</strain>
    </source>
</reference>
<protein>
    <submittedName>
        <fullName evidence="1">Uncharacterized protein</fullName>
    </submittedName>
</protein>
<dbReference type="RefSeq" id="WP_092159994.1">
    <property type="nucleotide sequence ID" value="NZ_FNGA01000002.1"/>
</dbReference>
<dbReference type="Proteomes" id="UP000199053">
    <property type="component" value="Unassembled WGS sequence"/>
</dbReference>
<proteinExistence type="predicted"/>
<gene>
    <name evidence="1" type="ORF">SAMN05660337_1659</name>
</gene>
<evidence type="ECO:0000313" key="2">
    <source>
        <dbReference type="Proteomes" id="UP000199053"/>
    </source>
</evidence>
<name>A0A1G9FQK8_9BACT</name>
<evidence type="ECO:0000313" key="1">
    <source>
        <dbReference type="EMBL" id="SDK90698.1"/>
    </source>
</evidence>
<sequence length="210" mass="24090">MYPAGLTSLSFEKPVLYLLSVLLDDKFEPVHELIIPSEMGELLFKSMDLLQDRGKIPLLKLEFEDIQNKSLFEFQYFGHVAPQKFHSVKVVKDDENLIEHTFADVNKDCAKLEANYDQEVSLGSLDNKILCGSLYLWRSCVALPKRCEESLSKYFGKMKTVSRYQWEMESYSVENDIIVEKWSCVVPIESYDKGVVTVTLRNGIVDKIGS</sequence>
<accession>A0A1G9FQK8</accession>
<keyword evidence="2" id="KW-1185">Reference proteome</keyword>